<evidence type="ECO:0000256" key="2">
    <source>
        <dbReference type="ARBA" id="ARBA00023125"/>
    </source>
</evidence>
<dbReference type="Proteomes" id="UP000746741">
    <property type="component" value="Unassembled WGS sequence"/>
</dbReference>
<dbReference type="Pfam" id="PF00440">
    <property type="entry name" value="TetR_N"/>
    <property type="match status" value="1"/>
</dbReference>
<dbReference type="EMBL" id="JAAEDK010000023">
    <property type="protein sequence ID" value="MBR0659945.1"/>
    <property type="molecule type" value="Genomic_DNA"/>
</dbReference>
<dbReference type="AlphaFoldDB" id="A0A9X9WHY5"/>
<name>A0A9X9WHY5_9PROT</name>
<dbReference type="Gene3D" id="1.10.357.10">
    <property type="entry name" value="Tetracycline Repressor, domain 2"/>
    <property type="match status" value="1"/>
</dbReference>
<sequence length="207" mass="22729">MSATTLKRESARERILDLAEAAVLQKGFGATSIEELIAGAGISKSGFFYHFPDKGALAKALLQRSMERDRDLLGEVFTRADELADDPLHGFLVGLKMLAEQMAGMAEVHPGCMVASICYQEQLFDREIVAMNQAAVIAWRQYFRARLDAIATRYPPRIAADLDALADMLSVVIDGGITMSKATRDPALLSQQVTLYRAFIRAIFLGT</sequence>
<reference evidence="6" key="1">
    <citation type="submission" date="2020-01" db="EMBL/GenBank/DDBJ databases">
        <authorList>
            <person name="Rat A."/>
        </authorList>
    </citation>
    <scope>NUCLEOTIDE SEQUENCE</scope>
    <source>
        <strain evidence="6">LMG 31161</strain>
    </source>
</reference>
<dbReference type="PANTHER" id="PTHR47506:SF1">
    <property type="entry name" value="HTH-TYPE TRANSCRIPTIONAL REGULATOR YJDC"/>
    <property type="match status" value="1"/>
</dbReference>
<organism evidence="6 9">
    <name type="scientific">Neoroseomonas oryzicola</name>
    <dbReference type="NCBI Taxonomy" id="535904"/>
    <lineage>
        <taxon>Bacteria</taxon>
        <taxon>Pseudomonadati</taxon>
        <taxon>Pseudomonadota</taxon>
        <taxon>Alphaproteobacteria</taxon>
        <taxon>Acetobacterales</taxon>
        <taxon>Acetobacteraceae</taxon>
        <taxon>Neoroseomonas</taxon>
    </lineage>
</organism>
<dbReference type="PRINTS" id="PR00455">
    <property type="entry name" value="HTHTETR"/>
</dbReference>
<keyword evidence="1" id="KW-0805">Transcription regulation</keyword>
<dbReference type="PANTHER" id="PTHR47506">
    <property type="entry name" value="TRANSCRIPTIONAL REGULATORY PROTEIN"/>
    <property type="match status" value="1"/>
</dbReference>
<dbReference type="InterPro" id="IPR036271">
    <property type="entry name" value="Tet_transcr_reg_TetR-rel_C_sf"/>
</dbReference>
<evidence type="ECO:0000313" key="6">
    <source>
        <dbReference type="EMBL" id="MBR0659945.1"/>
    </source>
</evidence>
<dbReference type="InterPro" id="IPR001647">
    <property type="entry name" value="HTH_TetR"/>
</dbReference>
<feature type="DNA-binding region" description="H-T-H motif" evidence="4">
    <location>
        <begin position="32"/>
        <end position="51"/>
    </location>
</feature>
<dbReference type="EMBL" id="JAAVUP010000001">
    <property type="protein sequence ID" value="NKE16488.1"/>
    <property type="molecule type" value="Genomic_DNA"/>
</dbReference>
<comment type="caution">
    <text evidence="6">The sequence shown here is derived from an EMBL/GenBank/DDBJ whole genome shotgun (WGS) entry which is preliminary data.</text>
</comment>
<dbReference type="SUPFAM" id="SSF46689">
    <property type="entry name" value="Homeodomain-like"/>
    <property type="match status" value="1"/>
</dbReference>
<keyword evidence="3" id="KW-0804">Transcription</keyword>
<dbReference type="GO" id="GO:0003677">
    <property type="term" value="F:DNA binding"/>
    <property type="evidence" value="ECO:0007669"/>
    <property type="project" value="UniProtKB-UniRule"/>
</dbReference>
<evidence type="ECO:0000313" key="9">
    <source>
        <dbReference type="Proteomes" id="UP001138708"/>
    </source>
</evidence>
<protein>
    <submittedName>
        <fullName evidence="6">TetR/AcrR family transcriptional regulator</fullName>
    </submittedName>
</protein>
<proteinExistence type="predicted"/>
<reference evidence="7 8" key="2">
    <citation type="submission" date="2020-02" db="EMBL/GenBank/DDBJ databases">
        <authorList>
            <person name="Sun Q."/>
            <person name="Inoue M."/>
        </authorList>
    </citation>
    <scope>NUCLEOTIDE SEQUENCE [LARGE SCALE GENOMIC DNA]</scope>
    <source>
        <strain evidence="7 8">KCTC 22478</strain>
    </source>
</reference>
<accession>A0A9X9WHY5</accession>
<dbReference type="SUPFAM" id="SSF48498">
    <property type="entry name" value="Tetracyclin repressor-like, C-terminal domain"/>
    <property type="match status" value="1"/>
</dbReference>
<gene>
    <name evidence="7" type="ORF">GWK15_06005</name>
    <name evidence="6" type="ORF">GXW75_11855</name>
</gene>
<dbReference type="PROSITE" id="PS50977">
    <property type="entry name" value="HTH_TETR_2"/>
    <property type="match status" value="1"/>
</dbReference>
<dbReference type="Proteomes" id="UP001138708">
    <property type="component" value="Unassembled WGS sequence"/>
</dbReference>
<evidence type="ECO:0000313" key="7">
    <source>
        <dbReference type="EMBL" id="NKE16488.1"/>
    </source>
</evidence>
<evidence type="ECO:0000256" key="1">
    <source>
        <dbReference type="ARBA" id="ARBA00023015"/>
    </source>
</evidence>
<dbReference type="RefSeq" id="WP_168040025.1">
    <property type="nucleotide sequence ID" value="NZ_JAAEDK010000023.1"/>
</dbReference>
<evidence type="ECO:0000256" key="3">
    <source>
        <dbReference type="ARBA" id="ARBA00023163"/>
    </source>
</evidence>
<keyword evidence="8" id="KW-1185">Reference proteome</keyword>
<keyword evidence="2 4" id="KW-0238">DNA-binding</keyword>
<evidence type="ECO:0000256" key="4">
    <source>
        <dbReference type="PROSITE-ProRule" id="PRU00335"/>
    </source>
</evidence>
<reference evidence="6" key="3">
    <citation type="journal article" date="2021" name="Syst. Appl. Microbiol.">
        <title>Roseomonas hellenica sp. nov., isolated from roots of wild-growing Alkanna tinctoria.</title>
        <authorList>
            <person name="Rat A."/>
            <person name="Naranjo H.D."/>
            <person name="Lebbe L."/>
            <person name="Cnockaert M."/>
            <person name="Krigas N."/>
            <person name="Grigoriadou K."/>
            <person name="Maloupa E."/>
            <person name="Willems A."/>
        </authorList>
    </citation>
    <scope>NUCLEOTIDE SEQUENCE</scope>
    <source>
        <strain evidence="6">LMG 31161</strain>
    </source>
</reference>
<evidence type="ECO:0000259" key="5">
    <source>
        <dbReference type="PROSITE" id="PS50977"/>
    </source>
</evidence>
<dbReference type="InterPro" id="IPR009057">
    <property type="entry name" value="Homeodomain-like_sf"/>
</dbReference>
<evidence type="ECO:0000313" key="8">
    <source>
        <dbReference type="Proteomes" id="UP000746741"/>
    </source>
</evidence>
<feature type="domain" description="HTH tetR-type" evidence="5">
    <location>
        <begin position="9"/>
        <end position="69"/>
    </location>
</feature>